<organism evidence="3 4">
    <name type="scientific">Holothuria leucospilota</name>
    <name type="common">Black long sea cucumber</name>
    <name type="synonym">Mertensiothuria leucospilota</name>
    <dbReference type="NCBI Taxonomy" id="206669"/>
    <lineage>
        <taxon>Eukaryota</taxon>
        <taxon>Metazoa</taxon>
        <taxon>Echinodermata</taxon>
        <taxon>Eleutherozoa</taxon>
        <taxon>Echinozoa</taxon>
        <taxon>Holothuroidea</taxon>
        <taxon>Aspidochirotacea</taxon>
        <taxon>Aspidochirotida</taxon>
        <taxon>Holothuriidae</taxon>
        <taxon>Holothuria</taxon>
    </lineage>
</organism>
<keyword evidence="4" id="KW-1185">Reference proteome</keyword>
<dbReference type="InterPro" id="IPR052907">
    <property type="entry name" value="Beta-lactamase/esterase"/>
</dbReference>
<evidence type="ECO:0000259" key="2">
    <source>
        <dbReference type="Pfam" id="PF00144"/>
    </source>
</evidence>
<dbReference type="InterPro" id="IPR012338">
    <property type="entry name" value="Beta-lactam/transpept-like"/>
</dbReference>
<evidence type="ECO:0000313" key="4">
    <source>
        <dbReference type="Proteomes" id="UP001152320"/>
    </source>
</evidence>
<reference evidence="3" key="1">
    <citation type="submission" date="2021-10" db="EMBL/GenBank/DDBJ databases">
        <title>Tropical sea cucumber genome reveals ecological adaptation and Cuvierian tubules defense mechanism.</title>
        <authorList>
            <person name="Chen T."/>
        </authorList>
    </citation>
    <scope>NUCLEOTIDE SEQUENCE</scope>
    <source>
        <strain evidence="3">Nanhai2018</strain>
        <tissue evidence="3">Muscle</tissue>
    </source>
</reference>
<dbReference type="EMBL" id="JAIZAY010000001">
    <property type="protein sequence ID" value="KAJ8049427.1"/>
    <property type="molecule type" value="Genomic_DNA"/>
</dbReference>
<dbReference type="PANTHER" id="PTHR43319:SF3">
    <property type="entry name" value="BETA-LACTAMASE-RELATED DOMAIN-CONTAINING PROTEIN"/>
    <property type="match status" value="1"/>
</dbReference>
<feature type="signal peptide" evidence="1">
    <location>
        <begin position="1"/>
        <end position="18"/>
    </location>
</feature>
<name>A0A9Q1CP99_HOLLE</name>
<comment type="caution">
    <text evidence="3">The sequence shown here is derived from an EMBL/GenBank/DDBJ whole genome shotgun (WGS) entry which is preliminary data.</text>
</comment>
<feature type="domain" description="Beta-lactamase-related" evidence="2">
    <location>
        <begin position="50"/>
        <end position="407"/>
    </location>
</feature>
<dbReference type="InterPro" id="IPR001466">
    <property type="entry name" value="Beta-lactam-related"/>
</dbReference>
<dbReference type="Proteomes" id="UP001152320">
    <property type="component" value="Chromosome 1"/>
</dbReference>
<evidence type="ECO:0000313" key="3">
    <source>
        <dbReference type="EMBL" id="KAJ8049427.1"/>
    </source>
</evidence>
<protein>
    <submittedName>
        <fullName evidence="3">Beta-lactamase domain-containing protein 2</fullName>
    </submittedName>
</protein>
<keyword evidence="1" id="KW-0732">Signal</keyword>
<sequence>MSLLRQALLVAVTAIVVAFIIPSCLKPAYPIPEIYGTVAPGFEEVREVFRKNYEDHWDNREAGSAFSAYFEGEKVVDLWAGYADLEAKRLWKEDTMTIIYSTTKGLMAICAAMLVDRGHLDLKKPVAFYWPEFGQHGKDKITVEQLLEHEAGLAATGEPLSYKILEDHATLDKILAESKPMWKPGTRHGYHGITIGPYVDALVRRVDPKKRTVGKFFDQEISKPFGIDAYIGVPLELAHRTGRCINVPGTLSHTIYALRHLPAIRKSFLSLIPGLGGEARELNKQLLESCGDICEQFERTADPDVRKIELASATGVSTASALAKLFGILANGGKHGNKTLLSKEIIDEYANDKRGPTPDLLIFGHPIRWKYGMDVIPQGESEGNIFGAPGAGGQIGYADPNNKVGYGFVGRILLTVPKQQVCVTPT</sequence>
<proteinExistence type="predicted"/>
<dbReference type="AlphaFoldDB" id="A0A9Q1CP99"/>
<gene>
    <name evidence="3" type="ORF">HOLleu_02173</name>
</gene>
<dbReference type="Gene3D" id="3.40.710.10">
    <property type="entry name" value="DD-peptidase/beta-lactamase superfamily"/>
    <property type="match status" value="1"/>
</dbReference>
<dbReference type="OrthoDB" id="5946976at2759"/>
<feature type="chain" id="PRO_5040445668" evidence="1">
    <location>
        <begin position="19"/>
        <end position="426"/>
    </location>
</feature>
<dbReference type="SUPFAM" id="SSF56601">
    <property type="entry name" value="beta-lactamase/transpeptidase-like"/>
    <property type="match status" value="1"/>
</dbReference>
<evidence type="ECO:0000256" key="1">
    <source>
        <dbReference type="SAM" id="SignalP"/>
    </source>
</evidence>
<dbReference type="PANTHER" id="PTHR43319">
    <property type="entry name" value="BETA-LACTAMASE-RELATED"/>
    <property type="match status" value="1"/>
</dbReference>
<dbReference type="Pfam" id="PF00144">
    <property type="entry name" value="Beta-lactamase"/>
    <property type="match status" value="1"/>
</dbReference>
<accession>A0A9Q1CP99</accession>